<reference evidence="2" key="1">
    <citation type="submission" date="2018-02" db="EMBL/GenBank/DDBJ databases">
        <title>Rhizophora mucronata_Transcriptome.</title>
        <authorList>
            <person name="Meera S.P."/>
            <person name="Sreeshan A."/>
            <person name="Augustine A."/>
        </authorList>
    </citation>
    <scope>NUCLEOTIDE SEQUENCE</scope>
    <source>
        <tissue evidence="2">Leaf</tissue>
    </source>
</reference>
<name>A0A2P2JMS9_RHIMU</name>
<keyword evidence="1" id="KW-1133">Transmembrane helix</keyword>
<evidence type="ECO:0000256" key="1">
    <source>
        <dbReference type="SAM" id="Phobius"/>
    </source>
</evidence>
<feature type="transmembrane region" description="Helical" evidence="1">
    <location>
        <begin position="42"/>
        <end position="65"/>
    </location>
</feature>
<dbReference type="AlphaFoldDB" id="A0A2P2JMS9"/>
<protein>
    <submittedName>
        <fullName evidence="2">Uncharacterized protein</fullName>
    </submittedName>
</protein>
<organism evidence="2">
    <name type="scientific">Rhizophora mucronata</name>
    <name type="common">Asiatic mangrove</name>
    <dbReference type="NCBI Taxonomy" id="61149"/>
    <lineage>
        <taxon>Eukaryota</taxon>
        <taxon>Viridiplantae</taxon>
        <taxon>Streptophyta</taxon>
        <taxon>Embryophyta</taxon>
        <taxon>Tracheophyta</taxon>
        <taxon>Spermatophyta</taxon>
        <taxon>Magnoliopsida</taxon>
        <taxon>eudicotyledons</taxon>
        <taxon>Gunneridae</taxon>
        <taxon>Pentapetalae</taxon>
        <taxon>rosids</taxon>
        <taxon>fabids</taxon>
        <taxon>Malpighiales</taxon>
        <taxon>Rhizophoraceae</taxon>
        <taxon>Rhizophora</taxon>
    </lineage>
</organism>
<dbReference type="EMBL" id="GGEC01014280">
    <property type="protein sequence ID" value="MBW94763.1"/>
    <property type="molecule type" value="Transcribed_RNA"/>
</dbReference>
<proteinExistence type="predicted"/>
<keyword evidence="1" id="KW-0472">Membrane</keyword>
<accession>A0A2P2JMS9</accession>
<sequence>MHTFIYKLAFVFPYSYPKAQSETIDALVCFQPSKWKLVLLKFTHWCLAWPLFSVCVIAIFLPLSFSTL</sequence>
<keyword evidence="1" id="KW-0812">Transmembrane</keyword>
<evidence type="ECO:0000313" key="2">
    <source>
        <dbReference type="EMBL" id="MBW94763.1"/>
    </source>
</evidence>